<accession>A0A024TU67</accession>
<feature type="compositionally biased region" description="Basic and acidic residues" evidence="1">
    <location>
        <begin position="95"/>
        <end position="106"/>
    </location>
</feature>
<dbReference type="VEuPathDB" id="FungiDB:H310_09443"/>
<evidence type="ECO:0000256" key="1">
    <source>
        <dbReference type="SAM" id="MobiDB-lite"/>
    </source>
</evidence>
<sequence length="132" mass="14928">MKVVADACGVRVALDDRVNAHNFVFDGPEVRIARAHAEICHRLHAGNKYLRVVKVNVRAEPPQAQITLDTLDPAIPFGIHDGIRHPRWQGQGQEAQRDNEHHRDDGGQPFPHRPHCYSGSPQRQRIRDVTTL</sequence>
<dbReference type="GeneID" id="20086493"/>
<organism evidence="2">
    <name type="scientific">Aphanomyces invadans</name>
    <dbReference type="NCBI Taxonomy" id="157072"/>
    <lineage>
        <taxon>Eukaryota</taxon>
        <taxon>Sar</taxon>
        <taxon>Stramenopiles</taxon>
        <taxon>Oomycota</taxon>
        <taxon>Saprolegniomycetes</taxon>
        <taxon>Saprolegniales</taxon>
        <taxon>Verrucalvaceae</taxon>
        <taxon>Aphanomyces</taxon>
    </lineage>
</organism>
<dbReference type="EMBL" id="KI913972">
    <property type="protein sequence ID" value="ETV97529.1"/>
    <property type="molecule type" value="Genomic_DNA"/>
</dbReference>
<proteinExistence type="predicted"/>
<dbReference type="RefSeq" id="XP_008873738.1">
    <property type="nucleotide sequence ID" value="XM_008875516.1"/>
</dbReference>
<name>A0A024TU67_9STRA</name>
<gene>
    <name evidence="2" type="ORF">H310_09443</name>
</gene>
<protein>
    <submittedName>
        <fullName evidence="2">Uncharacterized protein</fullName>
    </submittedName>
</protein>
<evidence type="ECO:0000313" key="2">
    <source>
        <dbReference type="EMBL" id="ETV97529.1"/>
    </source>
</evidence>
<dbReference type="AlphaFoldDB" id="A0A024TU67"/>
<reference evidence="2" key="1">
    <citation type="submission" date="2013-12" db="EMBL/GenBank/DDBJ databases">
        <title>The Genome Sequence of Aphanomyces invadans NJM9701.</title>
        <authorList>
            <consortium name="The Broad Institute Genomics Platform"/>
            <person name="Russ C."/>
            <person name="Tyler B."/>
            <person name="van West P."/>
            <person name="Dieguez-Uribeondo J."/>
            <person name="Young S.K."/>
            <person name="Zeng Q."/>
            <person name="Gargeya S."/>
            <person name="Fitzgerald M."/>
            <person name="Abouelleil A."/>
            <person name="Alvarado L."/>
            <person name="Chapman S.B."/>
            <person name="Gainer-Dewar J."/>
            <person name="Goldberg J."/>
            <person name="Griggs A."/>
            <person name="Gujja S."/>
            <person name="Hansen M."/>
            <person name="Howarth C."/>
            <person name="Imamovic A."/>
            <person name="Ireland A."/>
            <person name="Larimer J."/>
            <person name="McCowan C."/>
            <person name="Murphy C."/>
            <person name="Pearson M."/>
            <person name="Poon T.W."/>
            <person name="Priest M."/>
            <person name="Roberts A."/>
            <person name="Saif S."/>
            <person name="Shea T."/>
            <person name="Sykes S."/>
            <person name="Wortman J."/>
            <person name="Nusbaum C."/>
            <person name="Birren B."/>
        </authorList>
    </citation>
    <scope>NUCLEOTIDE SEQUENCE [LARGE SCALE GENOMIC DNA]</scope>
    <source>
        <strain evidence="2">NJM9701</strain>
    </source>
</reference>
<feature type="region of interest" description="Disordered" evidence="1">
    <location>
        <begin position="80"/>
        <end position="132"/>
    </location>
</feature>